<feature type="non-terminal residue" evidence="2">
    <location>
        <position position="140"/>
    </location>
</feature>
<evidence type="ECO:0000313" key="3">
    <source>
        <dbReference type="Proteomes" id="UP000663868"/>
    </source>
</evidence>
<keyword evidence="1" id="KW-0812">Transmembrane</keyword>
<dbReference type="AlphaFoldDB" id="A0A820GDS5"/>
<accession>A0A820GDS5</accession>
<feature type="non-terminal residue" evidence="2">
    <location>
        <position position="1"/>
    </location>
</feature>
<reference evidence="2" key="1">
    <citation type="submission" date="2021-02" db="EMBL/GenBank/DDBJ databases">
        <authorList>
            <person name="Nowell W R."/>
        </authorList>
    </citation>
    <scope>NUCLEOTIDE SEQUENCE</scope>
</reference>
<evidence type="ECO:0000256" key="1">
    <source>
        <dbReference type="SAM" id="Phobius"/>
    </source>
</evidence>
<sequence>MYFFRDCFDCDVCEISEWKYRIVVAFCGLGFVKTLPIISLQKLDSLLILIIAIGIGLGTVTALAFSTQPSANNYLTNVSVTSSNGSSIIMYNKEVAFRIDHNISLSNTTDLIIEQLEISDGANVTIFDLEYKSTLKQCFA</sequence>
<proteinExistence type="predicted"/>
<evidence type="ECO:0000313" key="2">
    <source>
        <dbReference type="EMBL" id="CAF4277526.1"/>
    </source>
</evidence>
<comment type="caution">
    <text evidence="2">The sequence shown here is derived from an EMBL/GenBank/DDBJ whole genome shotgun (WGS) entry which is preliminary data.</text>
</comment>
<protein>
    <submittedName>
        <fullName evidence="2">Uncharacterized protein</fullName>
    </submittedName>
</protein>
<feature type="transmembrane region" description="Helical" evidence="1">
    <location>
        <begin position="46"/>
        <end position="65"/>
    </location>
</feature>
<dbReference type="Proteomes" id="UP000663868">
    <property type="component" value="Unassembled WGS sequence"/>
</dbReference>
<name>A0A820GDS5_9BILA</name>
<dbReference type="EMBL" id="CAJOBB010012524">
    <property type="protein sequence ID" value="CAF4277526.1"/>
    <property type="molecule type" value="Genomic_DNA"/>
</dbReference>
<keyword evidence="1" id="KW-1133">Transmembrane helix</keyword>
<organism evidence="2 3">
    <name type="scientific">Adineta steineri</name>
    <dbReference type="NCBI Taxonomy" id="433720"/>
    <lineage>
        <taxon>Eukaryota</taxon>
        <taxon>Metazoa</taxon>
        <taxon>Spiralia</taxon>
        <taxon>Gnathifera</taxon>
        <taxon>Rotifera</taxon>
        <taxon>Eurotatoria</taxon>
        <taxon>Bdelloidea</taxon>
        <taxon>Adinetida</taxon>
        <taxon>Adinetidae</taxon>
        <taxon>Adineta</taxon>
    </lineage>
</organism>
<keyword evidence="1" id="KW-0472">Membrane</keyword>
<feature type="transmembrane region" description="Helical" evidence="1">
    <location>
        <begin position="20"/>
        <end position="39"/>
    </location>
</feature>
<gene>
    <name evidence="2" type="ORF">KXQ929_LOCUS44242</name>
</gene>